<dbReference type="AlphaFoldDB" id="A0A8J3W536"/>
<evidence type="ECO:0000313" key="1">
    <source>
        <dbReference type="EMBL" id="GIH76160.1"/>
    </source>
</evidence>
<proteinExistence type="predicted"/>
<comment type="caution">
    <text evidence="1">The sequence shown here is derived from an EMBL/GenBank/DDBJ whole genome shotgun (WGS) entry which is preliminary data.</text>
</comment>
<name>A0A8J3W536_9ACTN</name>
<protein>
    <submittedName>
        <fullName evidence="1">Uncharacterized protein</fullName>
    </submittedName>
</protein>
<dbReference type="RefSeq" id="WP_203890772.1">
    <property type="nucleotide sequence ID" value="NZ_BOOH01000019.1"/>
</dbReference>
<evidence type="ECO:0000313" key="2">
    <source>
        <dbReference type="Proteomes" id="UP000616724"/>
    </source>
</evidence>
<reference evidence="1 2" key="1">
    <citation type="submission" date="2021-01" db="EMBL/GenBank/DDBJ databases">
        <title>Whole genome shotgun sequence of Planobispora longispora NBRC 13918.</title>
        <authorList>
            <person name="Komaki H."/>
            <person name="Tamura T."/>
        </authorList>
    </citation>
    <scope>NUCLEOTIDE SEQUENCE [LARGE SCALE GENOMIC DNA]</scope>
    <source>
        <strain evidence="1 2">NBRC 13918</strain>
    </source>
</reference>
<dbReference type="EMBL" id="BOOH01000019">
    <property type="protein sequence ID" value="GIH76160.1"/>
    <property type="molecule type" value="Genomic_DNA"/>
</dbReference>
<organism evidence="1 2">
    <name type="scientific">Planobispora longispora</name>
    <dbReference type="NCBI Taxonomy" id="28887"/>
    <lineage>
        <taxon>Bacteria</taxon>
        <taxon>Bacillati</taxon>
        <taxon>Actinomycetota</taxon>
        <taxon>Actinomycetes</taxon>
        <taxon>Streptosporangiales</taxon>
        <taxon>Streptosporangiaceae</taxon>
        <taxon>Planobispora</taxon>
    </lineage>
</organism>
<gene>
    <name evidence="1" type="ORF">Plo01_25890</name>
</gene>
<accession>A0A8J3W536</accession>
<dbReference type="Proteomes" id="UP000616724">
    <property type="component" value="Unassembled WGS sequence"/>
</dbReference>
<sequence length="115" mass="13242">MADQPSLTAETLRTTAEALGLTVSAPYRIGLGHDLDRLWLRIKQRNWGYARYTLRLMYHSARDGSWWGLWQCEGTLGLRARRGLTAAAAERRMLEDEIGEKLGYRSAYQQRWARG</sequence>
<keyword evidence="2" id="KW-1185">Reference proteome</keyword>